<dbReference type="EMBL" id="OW152822">
    <property type="protein sequence ID" value="CAH2037288.1"/>
    <property type="molecule type" value="Genomic_DNA"/>
</dbReference>
<keyword evidence="3" id="KW-1185">Reference proteome</keyword>
<reference evidence="2" key="1">
    <citation type="submission" date="2022-03" db="EMBL/GenBank/DDBJ databases">
        <authorList>
            <person name="Martin H S."/>
        </authorList>
    </citation>
    <scope>NUCLEOTIDE SEQUENCE</scope>
</reference>
<accession>A0ABN8HVG0</accession>
<sequence length="257" mass="28342">MKLLIIFLFAQQCSSFDIPRESCRSDLNIEDNHYNVSNIYHTDDAYPTDAHYDERGNIFFVEAGSNSEGYYFNARIIEANSTTPKKIPGLPEGTSYSIAIDRNNEKVYFGTSRAAEQTVVQPFVELTAVLLLPIVELTAVLNAGQIVVQLQDAGRTAVQPNVVQIAGLLNVELTVVLQGAEQTVELLNVAPIVVLLHIEMLDAAGLIVSEVQIAGQVVVQPFGMRYSLTVGWEVLMLIALGSLQQLFGHHPSRYRSH</sequence>
<feature type="non-terminal residue" evidence="2">
    <location>
        <position position="257"/>
    </location>
</feature>
<gene>
    <name evidence="2" type="ORF">IPOD504_LOCUS1103</name>
</gene>
<feature type="chain" id="PRO_5046969706" evidence="1">
    <location>
        <begin position="16"/>
        <end position="257"/>
    </location>
</feature>
<keyword evidence="1" id="KW-0732">Signal</keyword>
<feature type="signal peptide" evidence="1">
    <location>
        <begin position="1"/>
        <end position="15"/>
    </location>
</feature>
<dbReference type="Proteomes" id="UP000837857">
    <property type="component" value="Chromosome 10"/>
</dbReference>
<organism evidence="2 3">
    <name type="scientific">Iphiclides podalirius</name>
    <name type="common">scarce swallowtail</name>
    <dbReference type="NCBI Taxonomy" id="110791"/>
    <lineage>
        <taxon>Eukaryota</taxon>
        <taxon>Metazoa</taxon>
        <taxon>Ecdysozoa</taxon>
        <taxon>Arthropoda</taxon>
        <taxon>Hexapoda</taxon>
        <taxon>Insecta</taxon>
        <taxon>Pterygota</taxon>
        <taxon>Neoptera</taxon>
        <taxon>Endopterygota</taxon>
        <taxon>Lepidoptera</taxon>
        <taxon>Glossata</taxon>
        <taxon>Ditrysia</taxon>
        <taxon>Papilionoidea</taxon>
        <taxon>Papilionidae</taxon>
        <taxon>Papilioninae</taxon>
        <taxon>Iphiclides</taxon>
    </lineage>
</organism>
<protein>
    <submittedName>
        <fullName evidence="2">Uncharacterized protein</fullName>
    </submittedName>
</protein>
<name>A0ABN8HVG0_9NEOP</name>
<proteinExistence type="predicted"/>
<evidence type="ECO:0000256" key="1">
    <source>
        <dbReference type="SAM" id="SignalP"/>
    </source>
</evidence>
<evidence type="ECO:0000313" key="2">
    <source>
        <dbReference type="EMBL" id="CAH2037288.1"/>
    </source>
</evidence>
<evidence type="ECO:0000313" key="3">
    <source>
        <dbReference type="Proteomes" id="UP000837857"/>
    </source>
</evidence>